<dbReference type="PANTHER" id="PTHR32208">
    <property type="entry name" value="SECRETED PROTEIN-RELATED"/>
    <property type="match status" value="1"/>
</dbReference>
<dbReference type="Gene3D" id="2.60.40.10">
    <property type="entry name" value="Immunoglobulins"/>
    <property type="match status" value="1"/>
</dbReference>
<dbReference type="Pfam" id="PF09118">
    <property type="entry name" value="GO-like_E_set"/>
    <property type="match status" value="1"/>
</dbReference>
<gene>
    <name evidence="9" type="ORF">C2E21_2515</name>
</gene>
<dbReference type="GO" id="GO:0016020">
    <property type="term" value="C:membrane"/>
    <property type="evidence" value="ECO:0007669"/>
    <property type="project" value="UniProtKB-SubCell"/>
</dbReference>
<dbReference type="Gene3D" id="2.130.10.80">
    <property type="entry name" value="Galactose oxidase/kelch, beta-propeller"/>
    <property type="match status" value="1"/>
</dbReference>
<keyword evidence="10" id="KW-1185">Reference proteome</keyword>
<comment type="subcellular location">
    <subcellularLocation>
        <location evidence="1">Membrane</location>
    </subcellularLocation>
</comment>
<dbReference type="InterPro" id="IPR011043">
    <property type="entry name" value="Gal_Oxase/kelch_b-propeller"/>
</dbReference>
<evidence type="ECO:0000256" key="1">
    <source>
        <dbReference type="ARBA" id="ARBA00004370"/>
    </source>
</evidence>
<evidence type="ECO:0000256" key="2">
    <source>
        <dbReference type="ARBA" id="ARBA00007647"/>
    </source>
</evidence>
<dbReference type="GO" id="GO:0016757">
    <property type="term" value="F:glycosyltransferase activity"/>
    <property type="evidence" value="ECO:0007669"/>
    <property type="project" value="UniProtKB-KW"/>
</dbReference>
<evidence type="ECO:0000256" key="6">
    <source>
        <dbReference type="ARBA" id="ARBA00023136"/>
    </source>
</evidence>
<organism evidence="9 10">
    <name type="scientific">Chlorella sorokiniana</name>
    <name type="common">Freshwater green alga</name>
    <dbReference type="NCBI Taxonomy" id="3076"/>
    <lineage>
        <taxon>Eukaryota</taxon>
        <taxon>Viridiplantae</taxon>
        <taxon>Chlorophyta</taxon>
        <taxon>core chlorophytes</taxon>
        <taxon>Trebouxiophyceae</taxon>
        <taxon>Chlorellales</taxon>
        <taxon>Chlorellaceae</taxon>
        <taxon>Chlorella clade</taxon>
        <taxon>Chlorella</taxon>
    </lineage>
</organism>
<evidence type="ECO:0000256" key="5">
    <source>
        <dbReference type="ARBA" id="ARBA00022729"/>
    </source>
</evidence>
<dbReference type="InterPro" id="IPR009880">
    <property type="entry name" value="Glyoxal_oxidase_N"/>
</dbReference>
<dbReference type="InterPro" id="IPR037293">
    <property type="entry name" value="Gal_Oxidase_central_sf"/>
</dbReference>
<protein>
    <submittedName>
        <fullName evidence="9">Galactose oxidase</fullName>
    </submittedName>
</protein>
<evidence type="ECO:0000259" key="8">
    <source>
        <dbReference type="Pfam" id="PF09118"/>
    </source>
</evidence>
<dbReference type="SUPFAM" id="SSF81296">
    <property type="entry name" value="E set domains"/>
    <property type="match status" value="1"/>
</dbReference>
<comment type="caution">
    <text evidence="9">The sequence shown here is derived from an EMBL/GenBank/DDBJ whole genome shotgun (WGS) entry which is preliminary data.</text>
</comment>
<feature type="domain" description="Glyoxal oxidase N-terminal" evidence="7">
    <location>
        <begin position="574"/>
        <end position="898"/>
    </location>
</feature>
<dbReference type="STRING" id="3076.A0A2P6TXV5"/>
<dbReference type="OrthoDB" id="2019572at2759"/>
<feature type="domain" description="Galactose oxidase-like Early set" evidence="8">
    <location>
        <begin position="917"/>
        <end position="1009"/>
    </location>
</feature>
<keyword evidence="4" id="KW-0808">Transferase</keyword>
<dbReference type="InterPro" id="IPR008166">
    <property type="entry name" value="Glyco_transf_92"/>
</dbReference>
<accession>A0A2P6TXV5</accession>
<name>A0A2P6TXV5_CHLSO</name>
<sequence>MNELRDEHCDIREWVLHHAQLGAGRFYVFDTGSDPPMEPVLQDLIASGLVRYSYLTNATTDIQLEPPPPGRSFNWQRPIYSLCLQRHGPQHSWMGFIDADEFVVLQEGVPSLPELLRGYEQHGGLGLHWQLFPFDRHVERPAGGLLASYTACCGREGHASHRHIKSFVQPRNTLGPQTVHSFTYRQGRHAVNTAGARLDGPMLQQGQQVSYQGAVLHHYISRSLADFAVKQERRDGTGNVKRLSDFLNWHRKCRERCTAAVPLGQQLGQRFDLNRNVPPRCLLTERPTAALVSRRWQRVSWSEPIVWRELFLFPSTLERYGTPDEDQQVQANREELDRWLPAKRRMLARVAGAVRSLTVQVVPGSATLGRLSSAHGQLTLSGIQRLESLVEVLHVLAAATRLRSLDFSSNFQIQITIGDVEHVLRPLCQLTELRLYSWVKAVSPAAAVHLYRTLPQLKAPERMARTALLLLVALCATRALAAADAVEPAADDGPQLAARTSRRELKAFYPSGGKGSWTSGHPTPFVAIHATVMKGGELVLWTPWVKSYSSAVYYPWSKSYTKLLGNQGIHGEKNAFCAGQSTSVNNEVFIFGGHSNDVQWFRRYNHNTGVRTFSTMPSNRWYPTPVTLPEGKVLVVGGVLKSGYAGYAAKDKSLDNPTYTLFDPDSNKFSPDRNDMKAQLQEAFPIHTYAVVTVTPDGGVVVAAGKTLVKYARNGDRFTKQFSYPNRPGAPWSYPQTGVGLPLPLRPPYNQMFFLAAGGSAQDKAKESTPASAAAHVIELTAGKNAQWKASTMPWPRVMGDAVTLCDGTIGVFNGGGKGVGGWSQAATTYRFKDGGVYNCKKKCSKAGDWAYEPTIFDPASGQWSARGSLAQAGRPRGYHSFATLLADCSIMISGSDVTDDRTAEFFRPPYLNKGARPDITSAPGSTFTGQQVTISYSHSNAGSDPVDRAILIRTGAVTHSQAFDARAVWVNIVSHSPGRLVLQMPDNRNVVPQGMYFLNILTRNGVPASKMHIIQYY</sequence>
<comment type="similarity">
    <text evidence="2">Belongs to the glycosyltransferase 92 family.</text>
</comment>
<dbReference type="Proteomes" id="UP000239899">
    <property type="component" value="Unassembled WGS sequence"/>
</dbReference>
<dbReference type="EMBL" id="LHPG02000004">
    <property type="protein sequence ID" value="PRW58878.1"/>
    <property type="molecule type" value="Genomic_DNA"/>
</dbReference>
<dbReference type="PANTHER" id="PTHR32208:SF21">
    <property type="entry name" value="LOW QUALITY PROTEIN: ALDEHYDE OXIDASE GLOX-LIKE"/>
    <property type="match status" value="1"/>
</dbReference>
<reference evidence="9 10" key="1">
    <citation type="journal article" date="2018" name="Plant J.">
        <title>Genome sequences of Chlorella sorokiniana UTEX 1602 and Micractinium conductrix SAG 241.80: implications to maltose excretion by a green alga.</title>
        <authorList>
            <person name="Arriola M.B."/>
            <person name="Velmurugan N."/>
            <person name="Zhang Y."/>
            <person name="Plunkett M.H."/>
            <person name="Hondzo H."/>
            <person name="Barney B.M."/>
        </authorList>
    </citation>
    <scope>NUCLEOTIDE SEQUENCE [LARGE SCALE GENOMIC DNA]</scope>
    <source>
        <strain evidence="10">UTEX 1602</strain>
    </source>
</reference>
<dbReference type="InterPro" id="IPR015202">
    <property type="entry name" value="GO-like_E_set"/>
</dbReference>
<evidence type="ECO:0000259" key="7">
    <source>
        <dbReference type="Pfam" id="PF07250"/>
    </source>
</evidence>
<evidence type="ECO:0000256" key="3">
    <source>
        <dbReference type="ARBA" id="ARBA00022676"/>
    </source>
</evidence>
<keyword evidence="6" id="KW-0472">Membrane</keyword>
<dbReference type="Pfam" id="PF07250">
    <property type="entry name" value="Glyoxal_oxid_N"/>
    <property type="match status" value="1"/>
</dbReference>
<keyword evidence="3" id="KW-0328">Glycosyltransferase</keyword>
<dbReference type="Pfam" id="PF01697">
    <property type="entry name" value="Glyco_transf_92"/>
    <property type="match status" value="1"/>
</dbReference>
<evidence type="ECO:0000313" key="10">
    <source>
        <dbReference type="Proteomes" id="UP000239899"/>
    </source>
</evidence>
<dbReference type="SUPFAM" id="SSF50965">
    <property type="entry name" value="Galactose oxidase, central domain"/>
    <property type="match status" value="1"/>
</dbReference>
<evidence type="ECO:0000313" key="9">
    <source>
        <dbReference type="EMBL" id="PRW58878.1"/>
    </source>
</evidence>
<dbReference type="CDD" id="cd02851">
    <property type="entry name" value="E_set_GO_C"/>
    <property type="match status" value="1"/>
</dbReference>
<keyword evidence="5" id="KW-0732">Signal</keyword>
<dbReference type="InterPro" id="IPR014756">
    <property type="entry name" value="Ig_E-set"/>
</dbReference>
<proteinExistence type="inferred from homology"/>
<evidence type="ECO:0000256" key="4">
    <source>
        <dbReference type="ARBA" id="ARBA00022679"/>
    </source>
</evidence>
<dbReference type="InterPro" id="IPR013783">
    <property type="entry name" value="Ig-like_fold"/>
</dbReference>
<dbReference type="AlphaFoldDB" id="A0A2P6TXV5"/>